<evidence type="ECO:0000259" key="5">
    <source>
        <dbReference type="PROSITE" id="PS50931"/>
    </source>
</evidence>
<evidence type="ECO:0000256" key="2">
    <source>
        <dbReference type="ARBA" id="ARBA00023015"/>
    </source>
</evidence>
<gene>
    <name evidence="6" type="ORF">HNQ47_000671</name>
</gene>
<reference evidence="6 7" key="1">
    <citation type="submission" date="2020-08" db="EMBL/GenBank/DDBJ databases">
        <title>Genomic Encyclopedia of Type Strains, Phase IV (KMG-IV): sequencing the most valuable type-strain genomes for metagenomic binning, comparative biology and taxonomic classification.</title>
        <authorList>
            <person name="Goeker M."/>
        </authorList>
    </citation>
    <scope>NUCLEOTIDE SEQUENCE [LARGE SCALE GENOMIC DNA]</scope>
    <source>
        <strain evidence="6 7">DSM 25799</strain>
    </source>
</reference>
<dbReference type="PANTHER" id="PTHR30346:SF0">
    <property type="entry name" value="HCA OPERON TRANSCRIPTIONAL ACTIVATOR HCAR"/>
    <property type="match status" value="1"/>
</dbReference>
<dbReference type="GO" id="GO:0032993">
    <property type="term" value="C:protein-DNA complex"/>
    <property type="evidence" value="ECO:0007669"/>
    <property type="project" value="TreeGrafter"/>
</dbReference>
<organism evidence="6 7">
    <name type="scientific">Catenisphaera adipataccumulans</name>
    <dbReference type="NCBI Taxonomy" id="700500"/>
    <lineage>
        <taxon>Bacteria</taxon>
        <taxon>Bacillati</taxon>
        <taxon>Bacillota</taxon>
        <taxon>Erysipelotrichia</taxon>
        <taxon>Erysipelotrichales</taxon>
        <taxon>Erysipelotrichaceae</taxon>
        <taxon>Catenisphaera</taxon>
    </lineage>
</organism>
<dbReference type="PROSITE" id="PS50931">
    <property type="entry name" value="HTH_LYSR"/>
    <property type="match status" value="1"/>
</dbReference>
<dbReference type="EMBL" id="JACHHK010000002">
    <property type="protein sequence ID" value="MBB5182652.1"/>
    <property type="molecule type" value="Genomic_DNA"/>
</dbReference>
<evidence type="ECO:0000256" key="4">
    <source>
        <dbReference type="ARBA" id="ARBA00023163"/>
    </source>
</evidence>
<keyword evidence="4" id="KW-0804">Transcription</keyword>
<dbReference type="PANTHER" id="PTHR30346">
    <property type="entry name" value="TRANSCRIPTIONAL DUAL REGULATOR HCAR-RELATED"/>
    <property type="match status" value="1"/>
</dbReference>
<dbReference type="SUPFAM" id="SSF53850">
    <property type="entry name" value="Periplasmic binding protein-like II"/>
    <property type="match status" value="1"/>
</dbReference>
<dbReference type="Pfam" id="PF03466">
    <property type="entry name" value="LysR_substrate"/>
    <property type="match status" value="1"/>
</dbReference>
<dbReference type="Gene3D" id="3.40.190.290">
    <property type="match status" value="1"/>
</dbReference>
<dbReference type="SUPFAM" id="SSF46785">
    <property type="entry name" value="Winged helix' DNA-binding domain"/>
    <property type="match status" value="1"/>
</dbReference>
<dbReference type="RefSeq" id="WP_183327506.1">
    <property type="nucleotide sequence ID" value="NZ_JACHHK010000002.1"/>
</dbReference>
<name>A0A7W8CW11_9FIRM</name>
<comment type="caution">
    <text evidence="6">The sequence shown here is derived from an EMBL/GenBank/DDBJ whole genome shotgun (WGS) entry which is preliminary data.</text>
</comment>
<feature type="domain" description="HTH lysR-type" evidence="5">
    <location>
        <begin position="1"/>
        <end position="58"/>
    </location>
</feature>
<evidence type="ECO:0000313" key="7">
    <source>
        <dbReference type="Proteomes" id="UP000539953"/>
    </source>
</evidence>
<dbReference type="InterPro" id="IPR036390">
    <property type="entry name" value="WH_DNA-bd_sf"/>
</dbReference>
<dbReference type="InterPro" id="IPR000847">
    <property type="entry name" value="LysR_HTH_N"/>
</dbReference>
<comment type="similarity">
    <text evidence="1">Belongs to the LysR transcriptional regulatory family.</text>
</comment>
<dbReference type="PRINTS" id="PR00039">
    <property type="entry name" value="HTHLYSR"/>
</dbReference>
<proteinExistence type="inferred from homology"/>
<accession>A0A7W8CW11</accession>
<dbReference type="InterPro" id="IPR036388">
    <property type="entry name" value="WH-like_DNA-bd_sf"/>
</dbReference>
<dbReference type="Gene3D" id="1.10.10.10">
    <property type="entry name" value="Winged helix-like DNA-binding domain superfamily/Winged helix DNA-binding domain"/>
    <property type="match status" value="1"/>
</dbReference>
<dbReference type="Proteomes" id="UP000539953">
    <property type="component" value="Unassembled WGS sequence"/>
</dbReference>
<evidence type="ECO:0000256" key="3">
    <source>
        <dbReference type="ARBA" id="ARBA00023125"/>
    </source>
</evidence>
<keyword evidence="2" id="KW-0805">Transcription regulation</keyword>
<dbReference type="Pfam" id="PF00126">
    <property type="entry name" value="HTH_1"/>
    <property type="match status" value="1"/>
</dbReference>
<dbReference type="InterPro" id="IPR005119">
    <property type="entry name" value="LysR_subst-bd"/>
</dbReference>
<keyword evidence="3 6" id="KW-0238">DNA-binding</keyword>
<sequence length="295" mass="33675">MNTKQIDYILELAETLNFNRAAENLYISQPTLTYQIHSAEQEIGFTIFDRSNKKTSITPAGLQFVASLRGIRAELRKAIEQGQNYSSIYRENIRIVLPIRSALYFLPQAIREISDSDSGILISPPFDWDHGIDSFLQGEQDILFAIKDEVSHIPDIRIHDLFDSRIYLVVRKDDLLAKKSLIEPEDLDGRTLMVGGPSQAPLRQVQQRMIETQKIHYFNSDDHDTSLTNVAAGRAIVLSPGFLNDHNEEFCWIPFDCEETIPCVLCTHASDNRALITNFIEIIQSIYHRHPDFAV</sequence>
<dbReference type="AlphaFoldDB" id="A0A7W8CW11"/>
<dbReference type="GO" id="GO:0003700">
    <property type="term" value="F:DNA-binding transcription factor activity"/>
    <property type="evidence" value="ECO:0007669"/>
    <property type="project" value="InterPro"/>
</dbReference>
<dbReference type="GO" id="GO:0003677">
    <property type="term" value="F:DNA binding"/>
    <property type="evidence" value="ECO:0007669"/>
    <property type="project" value="UniProtKB-KW"/>
</dbReference>
<evidence type="ECO:0000313" key="6">
    <source>
        <dbReference type="EMBL" id="MBB5182652.1"/>
    </source>
</evidence>
<evidence type="ECO:0000256" key="1">
    <source>
        <dbReference type="ARBA" id="ARBA00009437"/>
    </source>
</evidence>
<keyword evidence="7" id="KW-1185">Reference proteome</keyword>
<protein>
    <submittedName>
        <fullName evidence="6">DNA-binding transcriptional LysR family regulator</fullName>
    </submittedName>
</protein>